<feature type="domain" description="Elongation factor G-binding protein C-terminal treble-clef zinc-finger" evidence="1">
    <location>
        <begin position="20"/>
        <end position="176"/>
    </location>
</feature>
<evidence type="ECO:0000259" key="1">
    <source>
        <dbReference type="Pfam" id="PF16571"/>
    </source>
</evidence>
<sequence>MLPSGLIRTVCGVEPLTEKQIRGSFANCSKGEANRLKLPLDFAELPWPELDFLGWRDPGAPLRGHLVIPGTDGSPVGITLRTPDKSRTSALKSSICQFCLTGHASSGVALFAAPRAGEPGRQGNTVGIYACADLACSLYVRGRRQPALRPRYEETLTVDEKIDRMLGNVHAFAAKVLA</sequence>
<proteinExistence type="predicted"/>
<keyword evidence="3" id="KW-1185">Reference proteome</keyword>
<protein>
    <recommendedName>
        <fullName evidence="1">Elongation factor G-binding protein C-terminal treble-clef zinc-finger domain-containing protein</fullName>
    </recommendedName>
</protein>
<evidence type="ECO:0000313" key="2">
    <source>
        <dbReference type="EMBL" id="GGT20541.1"/>
    </source>
</evidence>
<accession>A0A918GY81</accession>
<dbReference type="EMBL" id="BMQQ01000003">
    <property type="protein sequence ID" value="GGT20541.1"/>
    <property type="molecule type" value="Genomic_DNA"/>
</dbReference>
<gene>
    <name evidence="2" type="ORF">GCM10014713_11700</name>
</gene>
<comment type="caution">
    <text evidence="2">The sequence shown here is derived from an EMBL/GenBank/DDBJ whole genome shotgun (WGS) entry which is preliminary data.</text>
</comment>
<dbReference type="Proteomes" id="UP000619486">
    <property type="component" value="Unassembled WGS sequence"/>
</dbReference>
<dbReference type="AlphaFoldDB" id="A0A918GY81"/>
<evidence type="ECO:0000313" key="3">
    <source>
        <dbReference type="Proteomes" id="UP000619486"/>
    </source>
</evidence>
<reference evidence="2" key="2">
    <citation type="submission" date="2020-09" db="EMBL/GenBank/DDBJ databases">
        <authorList>
            <person name="Sun Q."/>
            <person name="Ohkuma M."/>
        </authorList>
    </citation>
    <scope>NUCLEOTIDE SEQUENCE</scope>
    <source>
        <strain evidence="2">JCM 3172</strain>
    </source>
</reference>
<organism evidence="2 3">
    <name type="scientific">Streptomyces purpureus</name>
    <dbReference type="NCBI Taxonomy" id="1951"/>
    <lineage>
        <taxon>Bacteria</taxon>
        <taxon>Bacillati</taxon>
        <taxon>Actinomycetota</taxon>
        <taxon>Actinomycetes</taxon>
        <taxon>Kitasatosporales</taxon>
        <taxon>Streptomycetaceae</taxon>
        <taxon>Streptomyces</taxon>
    </lineage>
</organism>
<dbReference type="Pfam" id="PF16571">
    <property type="entry name" value="FBP_C"/>
    <property type="match status" value="1"/>
</dbReference>
<dbReference type="InterPro" id="IPR032330">
    <property type="entry name" value="EF-G-binding_C"/>
</dbReference>
<name>A0A918GY81_9ACTN</name>
<reference evidence="2" key="1">
    <citation type="journal article" date="2014" name="Int. J. Syst. Evol. Microbiol.">
        <title>Complete genome sequence of Corynebacterium casei LMG S-19264T (=DSM 44701T), isolated from a smear-ripened cheese.</title>
        <authorList>
            <consortium name="US DOE Joint Genome Institute (JGI-PGF)"/>
            <person name="Walter F."/>
            <person name="Albersmeier A."/>
            <person name="Kalinowski J."/>
            <person name="Ruckert C."/>
        </authorList>
    </citation>
    <scope>NUCLEOTIDE SEQUENCE</scope>
    <source>
        <strain evidence="2">JCM 3172</strain>
    </source>
</reference>